<comment type="similarity">
    <text evidence="1 4">Belongs to the carbohydrate kinase PfkB family.</text>
</comment>
<dbReference type="PROSITE" id="PS00584">
    <property type="entry name" value="PFKB_KINASES_2"/>
    <property type="match status" value="1"/>
</dbReference>
<name>A0A4R3JYM1_9PROT</name>
<dbReference type="AlphaFoldDB" id="A0A4R3JYM1"/>
<feature type="domain" description="Carbohydrate kinase PfkB" evidence="5">
    <location>
        <begin position="3"/>
        <end position="283"/>
    </location>
</feature>
<dbReference type="Gene3D" id="3.40.1190.20">
    <property type="match status" value="1"/>
</dbReference>
<dbReference type="GO" id="GO:0016301">
    <property type="term" value="F:kinase activity"/>
    <property type="evidence" value="ECO:0007669"/>
    <property type="project" value="UniProtKB-KW"/>
</dbReference>
<dbReference type="InterPro" id="IPR029056">
    <property type="entry name" value="Ribokinase-like"/>
</dbReference>
<gene>
    <name evidence="6" type="ORF">EDC61_104163</name>
</gene>
<dbReference type="RefSeq" id="WP_126462496.1">
    <property type="nucleotide sequence ID" value="NZ_AP018721.1"/>
</dbReference>
<evidence type="ECO:0000313" key="7">
    <source>
        <dbReference type="Proteomes" id="UP000295135"/>
    </source>
</evidence>
<dbReference type="PANTHER" id="PTHR42774:SF3">
    <property type="entry name" value="KETOHEXOKINASE"/>
    <property type="match status" value="1"/>
</dbReference>
<evidence type="ECO:0000256" key="1">
    <source>
        <dbReference type="ARBA" id="ARBA00010688"/>
    </source>
</evidence>
<evidence type="ECO:0000313" key="6">
    <source>
        <dbReference type="EMBL" id="TCS72746.1"/>
    </source>
</evidence>
<reference evidence="6 7" key="1">
    <citation type="submission" date="2019-03" db="EMBL/GenBank/DDBJ databases">
        <title>Genomic Encyclopedia of Type Strains, Phase IV (KMG-IV): sequencing the most valuable type-strain genomes for metagenomic binning, comparative biology and taxonomic classification.</title>
        <authorList>
            <person name="Goeker M."/>
        </authorList>
    </citation>
    <scope>NUCLEOTIDE SEQUENCE [LARGE SCALE GENOMIC DNA]</scope>
    <source>
        <strain evidence="6 7">DSM 103923</strain>
    </source>
</reference>
<dbReference type="Proteomes" id="UP000295135">
    <property type="component" value="Unassembled WGS sequence"/>
</dbReference>
<dbReference type="InterPro" id="IPR011611">
    <property type="entry name" value="PfkB_dom"/>
</dbReference>
<dbReference type="EMBL" id="SLZY01000004">
    <property type="protein sequence ID" value="TCS72746.1"/>
    <property type="molecule type" value="Genomic_DNA"/>
</dbReference>
<sequence>MQPILIVGNAVLDIVLNVDHYPSEDEEMRAASRRAALGGNAANTAQVLAGLGRSVDLLAILAPDGDAAELRRLLAAAGVDSRHLVTAAGGHTPVSYILLHAANGSRTIVHHRELDELRFEDFAALPLHDYGWVHFEGRNVATVARMIGHLREQGFAGAVSVELEKDRPGIDDLLPQADLVLCSRALAATRGHRDAASLLAALRDRAPQAALTCTWGEAGAWALGRDGALHHCPAHAPARVVDTIGAGDAFNAGMIAALAGGAELPAALSAATALAGRKVGQPGFAGLDRLDGISLPLP</sequence>
<keyword evidence="3 4" id="KW-0418">Kinase</keyword>
<dbReference type="SUPFAM" id="SSF53613">
    <property type="entry name" value="Ribokinase-like"/>
    <property type="match status" value="1"/>
</dbReference>
<evidence type="ECO:0000256" key="2">
    <source>
        <dbReference type="ARBA" id="ARBA00022679"/>
    </source>
</evidence>
<dbReference type="InterPro" id="IPR052562">
    <property type="entry name" value="Ketohexokinase-related"/>
</dbReference>
<evidence type="ECO:0000256" key="3">
    <source>
        <dbReference type="ARBA" id="ARBA00022777"/>
    </source>
</evidence>
<dbReference type="InterPro" id="IPR002139">
    <property type="entry name" value="Ribo/fructo_kinase"/>
</dbReference>
<dbReference type="OrthoDB" id="9775849at2"/>
<accession>A0A4R3JYM1</accession>
<proteinExistence type="inferred from homology"/>
<dbReference type="Pfam" id="PF00294">
    <property type="entry name" value="PfkB"/>
    <property type="match status" value="1"/>
</dbReference>
<organism evidence="6 7">
    <name type="scientific">Sulfuritortus calidifontis</name>
    <dbReference type="NCBI Taxonomy" id="1914471"/>
    <lineage>
        <taxon>Bacteria</taxon>
        <taxon>Pseudomonadati</taxon>
        <taxon>Pseudomonadota</taxon>
        <taxon>Betaproteobacteria</taxon>
        <taxon>Nitrosomonadales</taxon>
        <taxon>Thiobacillaceae</taxon>
        <taxon>Sulfuritortus</taxon>
    </lineage>
</organism>
<dbReference type="PANTHER" id="PTHR42774">
    <property type="entry name" value="PHOSPHOTRANSFERASE SYSTEM TRANSPORT PROTEIN"/>
    <property type="match status" value="1"/>
</dbReference>
<dbReference type="PRINTS" id="PR00990">
    <property type="entry name" value="RIBOKINASE"/>
</dbReference>
<evidence type="ECO:0000259" key="5">
    <source>
        <dbReference type="Pfam" id="PF00294"/>
    </source>
</evidence>
<comment type="caution">
    <text evidence="6">The sequence shown here is derived from an EMBL/GenBank/DDBJ whole genome shotgun (WGS) entry which is preliminary data.</text>
</comment>
<keyword evidence="2 4" id="KW-0808">Transferase</keyword>
<protein>
    <submittedName>
        <fullName evidence="6">Ketohexokinase</fullName>
    </submittedName>
</protein>
<dbReference type="InterPro" id="IPR002173">
    <property type="entry name" value="Carboh/pur_kinase_PfkB_CS"/>
</dbReference>
<keyword evidence="7" id="KW-1185">Reference proteome</keyword>
<evidence type="ECO:0000256" key="4">
    <source>
        <dbReference type="RuleBase" id="RU003704"/>
    </source>
</evidence>